<feature type="domain" description="Amidohydrolase-related" evidence="2">
    <location>
        <begin position="107"/>
        <end position="221"/>
    </location>
</feature>
<evidence type="ECO:0000313" key="3">
    <source>
        <dbReference type="EMBL" id="EEG74356.1"/>
    </source>
</evidence>
<dbReference type="OrthoDB" id="9771932at2"/>
<sequence>MVKERWPVIDTHYHTGVCLINTFDAEKELIPWMDKNGVDIQVIFQVNEGFVHKTPDWNPYIGNDYISRIQHKFPDRVIGLCTINPWLQAPKTYNWPKSKYGKEMDLPIRDEALEELERSILELGLWGIKLHPLEHDFEINNKSIIYPIMEKLTRLQEKCGRKLFVVVHCAGDSVNNTPTQLAQVAADFPDILFLMAHAGYMRAFGTAGDVAEGIDNLKLDLTLNVTPTTLKPTYEKEGAGKFVIGTDGPFDLATTKRLIVRDLTGEDDEEAVELVMGGNMAEYLGIPKIKYEEQEDENRGKISLAGN</sequence>
<comment type="caution">
    <text evidence="3">The sequence shown here is derived from an EMBL/GenBank/DDBJ whole genome shotgun (WGS) entry which is preliminary data.</text>
</comment>
<organism evidence="3 4">
    <name type="scientific">[Clostridium] hylemonae DSM 15053</name>
    <dbReference type="NCBI Taxonomy" id="553973"/>
    <lineage>
        <taxon>Bacteria</taxon>
        <taxon>Bacillati</taxon>
        <taxon>Bacillota</taxon>
        <taxon>Clostridia</taxon>
        <taxon>Lachnospirales</taxon>
        <taxon>Lachnospiraceae</taxon>
    </lineage>
</organism>
<evidence type="ECO:0000313" key="4">
    <source>
        <dbReference type="Proteomes" id="UP000004893"/>
    </source>
</evidence>
<reference evidence="3" key="2">
    <citation type="submission" date="2013-06" db="EMBL/GenBank/DDBJ databases">
        <title>Draft genome sequence of Clostridium hylemonae (DSM 15053).</title>
        <authorList>
            <person name="Sudarsanam P."/>
            <person name="Ley R."/>
            <person name="Guruge J."/>
            <person name="Turnbaugh P.J."/>
            <person name="Mahowald M."/>
            <person name="Liep D."/>
            <person name="Gordon J."/>
        </authorList>
    </citation>
    <scope>NUCLEOTIDE SEQUENCE</scope>
    <source>
        <strain evidence="3">DSM 15053</strain>
    </source>
</reference>
<dbReference type="Proteomes" id="UP000004893">
    <property type="component" value="Unassembled WGS sequence"/>
</dbReference>
<dbReference type="GO" id="GO:0005737">
    <property type="term" value="C:cytoplasm"/>
    <property type="evidence" value="ECO:0007669"/>
    <property type="project" value="TreeGrafter"/>
</dbReference>
<dbReference type="Gene3D" id="3.20.20.140">
    <property type="entry name" value="Metal-dependent hydrolases"/>
    <property type="match status" value="1"/>
</dbReference>
<keyword evidence="1" id="KW-0456">Lyase</keyword>
<dbReference type="GO" id="GO:0016831">
    <property type="term" value="F:carboxy-lyase activity"/>
    <property type="evidence" value="ECO:0007669"/>
    <property type="project" value="InterPro"/>
</dbReference>
<dbReference type="GO" id="GO:0019748">
    <property type="term" value="P:secondary metabolic process"/>
    <property type="evidence" value="ECO:0007669"/>
    <property type="project" value="TreeGrafter"/>
</dbReference>
<dbReference type="InterPro" id="IPR032465">
    <property type="entry name" value="ACMSD"/>
</dbReference>
<dbReference type="SUPFAM" id="SSF51556">
    <property type="entry name" value="Metallo-dependent hydrolases"/>
    <property type="match status" value="1"/>
</dbReference>
<dbReference type="GO" id="GO:0016787">
    <property type="term" value="F:hydrolase activity"/>
    <property type="evidence" value="ECO:0007669"/>
    <property type="project" value="UniProtKB-KW"/>
</dbReference>
<dbReference type="RefSeq" id="WP_006442960.1">
    <property type="nucleotide sequence ID" value="NZ_CP036524.1"/>
</dbReference>
<dbReference type="AlphaFoldDB" id="C0C0L9"/>
<protein>
    <submittedName>
        <fullName evidence="3">Amidohydrolase family protein</fullName>
    </submittedName>
</protein>
<reference evidence="3" key="1">
    <citation type="submission" date="2009-02" db="EMBL/GenBank/DDBJ databases">
        <authorList>
            <person name="Fulton L."/>
            <person name="Clifton S."/>
            <person name="Fulton B."/>
            <person name="Xu J."/>
            <person name="Minx P."/>
            <person name="Pepin K.H."/>
            <person name="Johnson M."/>
            <person name="Bhonagiri V."/>
            <person name="Nash W.E."/>
            <person name="Mardis E.R."/>
            <person name="Wilson R.K."/>
        </authorList>
    </citation>
    <scope>NUCLEOTIDE SEQUENCE [LARGE SCALE GENOMIC DNA]</scope>
    <source>
        <strain evidence="3">DSM 15053</strain>
    </source>
</reference>
<dbReference type="InterPro" id="IPR032466">
    <property type="entry name" value="Metal_Hydrolase"/>
</dbReference>
<evidence type="ECO:0000256" key="1">
    <source>
        <dbReference type="ARBA" id="ARBA00023239"/>
    </source>
</evidence>
<dbReference type="Pfam" id="PF04909">
    <property type="entry name" value="Amidohydro_2"/>
    <property type="match status" value="1"/>
</dbReference>
<evidence type="ECO:0000259" key="2">
    <source>
        <dbReference type="Pfam" id="PF04909"/>
    </source>
</evidence>
<dbReference type="STRING" id="553973.CLOHYLEM_05622"/>
<proteinExistence type="predicted"/>
<dbReference type="EMBL" id="ABYI02000020">
    <property type="protein sequence ID" value="EEG74356.1"/>
    <property type="molecule type" value="Genomic_DNA"/>
</dbReference>
<dbReference type="InterPro" id="IPR006680">
    <property type="entry name" value="Amidohydro-rel"/>
</dbReference>
<name>C0C0L9_9FIRM</name>
<keyword evidence="4" id="KW-1185">Reference proteome</keyword>
<dbReference type="PANTHER" id="PTHR21240:SF28">
    <property type="entry name" value="ISO-OROTATE DECARBOXYLASE (EUROFUNG)"/>
    <property type="match status" value="1"/>
</dbReference>
<gene>
    <name evidence="3" type="ORF">CLOHYLEM_05622</name>
</gene>
<accession>C0C0L9</accession>
<dbReference type="PANTHER" id="PTHR21240">
    <property type="entry name" value="2-AMINO-3-CARBOXYLMUCONATE-6-SEMIALDEHYDE DECARBOXYLASE"/>
    <property type="match status" value="1"/>
</dbReference>
<dbReference type="eggNOG" id="COG2159">
    <property type="taxonomic scope" value="Bacteria"/>
</dbReference>
<dbReference type="HOGENOM" id="CLU_044590_6_2_9"/>